<sequence length="63" mass="6775">MKPKDKAAPFVPTEIHVLTVEDAKGAFGILSIKTTEGIVEVALDRESADAMVHAIEAIRSKLD</sequence>
<keyword evidence="2" id="KW-1185">Reference proteome</keyword>
<name>A0A330HE73_9HYPH</name>
<reference evidence="1 2" key="1">
    <citation type="submission" date="2018-07" db="EMBL/GenBank/DDBJ databases">
        <title>Diversity of Mesorhizobium strains in Brazil.</title>
        <authorList>
            <person name="Helene L.C.F."/>
            <person name="Dall'Agnol R."/>
            <person name="Delamuta J.R.M."/>
            <person name="Hungria M."/>
        </authorList>
    </citation>
    <scope>NUCLEOTIDE SEQUENCE [LARGE SCALE GENOMIC DNA]</scope>
    <source>
        <strain evidence="1 2">AC99b</strain>
    </source>
</reference>
<organism evidence="1 2">
    <name type="scientific">Mesorhizobium hawassense</name>
    <dbReference type="NCBI Taxonomy" id="1209954"/>
    <lineage>
        <taxon>Bacteria</taxon>
        <taxon>Pseudomonadati</taxon>
        <taxon>Pseudomonadota</taxon>
        <taxon>Alphaproteobacteria</taxon>
        <taxon>Hyphomicrobiales</taxon>
        <taxon>Phyllobacteriaceae</taxon>
        <taxon>Mesorhizobium</taxon>
    </lineage>
</organism>
<comment type="caution">
    <text evidence="1">The sequence shown here is derived from an EMBL/GenBank/DDBJ whole genome shotgun (WGS) entry which is preliminary data.</text>
</comment>
<gene>
    <name evidence="1" type="ORF">DPM33_26970</name>
</gene>
<evidence type="ECO:0000313" key="2">
    <source>
        <dbReference type="Proteomes" id="UP000251558"/>
    </source>
</evidence>
<dbReference type="OrthoDB" id="8096449at2"/>
<dbReference type="RefSeq" id="WP_112100437.1">
    <property type="nucleotide sequence ID" value="NZ_QMBP01000016.1"/>
</dbReference>
<dbReference type="AlphaFoldDB" id="A0A330HE73"/>
<evidence type="ECO:0000313" key="1">
    <source>
        <dbReference type="EMBL" id="RAZ86986.1"/>
    </source>
</evidence>
<proteinExistence type="predicted"/>
<dbReference type="Proteomes" id="UP000251558">
    <property type="component" value="Unassembled WGS sequence"/>
</dbReference>
<protein>
    <submittedName>
        <fullName evidence="1">Uncharacterized protein</fullName>
    </submittedName>
</protein>
<dbReference type="EMBL" id="QMBP01000016">
    <property type="protein sequence ID" value="RAZ86986.1"/>
    <property type="molecule type" value="Genomic_DNA"/>
</dbReference>
<accession>A0A330HE73</accession>